<evidence type="ECO:0000313" key="8">
    <source>
        <dbReference type="Proteomes" id="UP000286134"/>
    </source>
</evidence>
<dbReference type="PANTHER" id="PTHR11264">
    <property type="entry name" value="URACIL-DNA GLYCOSYLASE"/>
    <property type="match status" value="1"/>
</dbReference>
<protein>
    <submittedName>
        <fullName evidence="7">Uracil-DNA glycosylase</fullName>
    </submittedName>
</protein>
<dbReference type="SMART" id="SM00987">
    <property type="entry name" value="UreE_C"/>
    <property type="match status" value="1"/>
</dbReference>
<dbReference type="InterPro" id="IPR036895">
    <property type="entry name" value="Uracil-DNA_glycosylase-like_sf"/>
</dbReference>
<feature type="compositionally biased region" description="Basic and acidic residues" evidence="5">
    <location>
        <begin position="408"/>
        <end position="425"/>
    </location>
</feature>
<evidence type="ECO:0000256" key="2">
    <source>
        <dbReference type="ARBA" id="ARBA00022763"/>
    </source>
</evidence>
<dbReference type="GO" id="GO:0005634">
    <property type="term" value="C:nucleus"/>
    <property type="evidence" value="ECO:0007669"/>
    <property type="project" value="TreeGrafter"/>
</dbReference>
<comment type="similarity">
    <text evidence="1">Belongs to the uracil-DNA glycosylase (UDG) superfamily. UNG family.</text>
</comment>
<dbReference type="GO" id="GO:0004844">
    <property type="term" value="F:uracil DNA N-glycosylase activity"/>
    <property type="evidence" value="ECO:0007669"/>
    <property type="project" value="InterPro"/>
</dbReference>
<dbReference type="CDD" id="cd10027">
    <property type="entry name" value="UDG-F1-like"/>
    <property type="match status" value="1"/>
</dbReference>
<dbReference type="SUPFAM" id="SSF52141">
    <property type="entry name" value="Uracil-DNA glycosylase-like"/>
    <property type="match status" value="1"/>
</dbReference>
<accession>A0A420I5B0</accession>
<evidence type="ECO:0000256" key="4">
    <source>
        <dbReference type="ARBA" id="ARBA00023204"/>
    </source>
</evidence>
<dbReference type="AlphaFoldDB" id="A0A420I5B0"/>
<feature type="region of interest" description="Disordered" evidence="5">
    <location>
        <begin position="408"/>
        <end position="436"/>
    </location>
</feature>
<dbReference type="Gene3D" id="3.40.470.10">
    <property type="entry name" value="Uracil-DNA glycosylase-like domain"/>
    <property type="match status" value="2"/>
</dbReference>
<evidence type="ECO:0000313" key="7">
    <source>
        <dbReference type="EMBL" id="RKF64893.1"/>
    </source>
</evidence>
<proteinExistence type="inferred from homology"/>
<comment type="caution">
    <text evidence="7">The sequence shown here is derived from an EMBL/GenBank/DDBJ whole genome shotgun (WGS) entry which is preliminary data.</text>
</comment>
<evidence type="ECO:0000256" key="5">
    <source>
        <dbReference type="SAM" id="MobiDB-lite"/>
    </source>
</evidence>
<feature type="compositionally biased region" description="Polar residues" evidence="5">
    <location>
        <begin position="426"/>
        <end position="436"/>
    </location>
</feature>
<dbReference type="SMART" id="SM00986">
    <property type="entry name" value="UDG"/>
    <property type="match status" value="1"/>
</dbReference>
<dbReference type="OrthoDB" id="10031947at2759"/>
<evidence type="ECO:0000259" key="6">
    <source>
        <dbReference type="SMART" id="SM00986"/>
    </source>
</evidence>
<gene>
    <name evidence="7" type="ORF">OnM2_015035</name>
</gene>
<keyword evidence="8" id="KW-1185">Reference proteome</keyword>
<dbReference type="InterPro" id="IPR002043">
    <property type="entry name" value="UDG_fam1"/>
</dbReference>
<evidence type="ECO:0000256" key="1">
    <source>
        <dbReference type="ARBA" id="ARBA00008184"/>
    </source>
</evidence>
<sequence length="436" mass="49209">MIFCGLLMSLPIKRKAATEGATINAKKPKVNSSITSFFSKPKSDKLNSVENSTVLSTSNFDKQAWVNTLTSEQKKLLKLETDTLHESWIKELKDDLVKPSFLSLKRFLQKEKEDRKTVFPHEKDIYAWPPPNNTGQLTSWAHQGVLLLNTCLTVRAHEANSHANQGWEVFTQRVIDVVAKKRTNGVVFLAWGTPARKRVDKIDKSKHLVLLSVHPSPLSASRGWFECGHFRKTNEWLAARYGSGAEIDWNLDKDHTKVIDKTTANNENLEKKDSTHEVSSKLVEKCILSSINEIGDERTATVNIASDETRDPKSDIVKTSSYENRDKKAETDNITSNEDINLNSEVVKFNPDKDIKEKVETDNLNSDKDKSLKAVVNNNTSLDENSDQKVDIGNIHLDKDENLKAEILKDSSNDLEGHEVDEISRAENSMNEVIEK</sequence>
<reference evidence="7 8" key="1">
    <citation type="journal article" date="2018" name="BMC Genomics">
        <title>Comparative genome analyses reveal sequence features reflecting distinct modes of host-adaptation between dicot and monocot powdery mildew.</title>
        <authorList>
            <person name="Wu Y."/>
            <person name="Ma X."/>
            <person name="Pan Z."/>
            <person name="Kale S.D."/>
            <person name="Song Y."/>
            <person name="King H."/>
            <person name="Zhang Q."/>
            <person name="Presley C."/>
            <person name="Deng X."/>
            <person name="Wei C.I."/>
            <person name="Xiao S."/>
        </authorList>
    </citation>
    <scope>NUCLEOTIDE SEQUENCE [LARGE SCALE GENOMIC DNA]</scope>
    <source>
        <strain evidence="7">UMSG2</strain>
    </source>
</reference>
<keyword evidence="2" id="KW-0227">DNA damage</keyword>
<dbReference type="InterPro" id="IPR005122">
    <property type="entry name" value="Uracil-DNA_glycosylase-like"/>
</dbReference>
<keyword evidence="4" id="KW-0234">DNA repair</keyword>
<dbReference type="EMBL" id="MCFK01001544">
    <property type="protein sequence ID" value="RKF64893.1"/>
    <property type="molecule type" value="Genomic_DNA"/>
</dbReference>
<evidence type="ECO:0000256" key="3">
    <source>
        <dbReference type="ARBA" id="ARBA00022801"/>
    </source>
</evidence>
<dbReference type="STRING" id="212602.A0A420I5B0"/>
<name>A0A420I5B0_9PEZI</name>
<feature type="domain" description="Uracil-DNA glycosylase-like" evidence="6">
    <location>
        <begin position="89"/>
        <end position="237"/>
    </location>
</feature>
<dbReference type="Pfam" id="PF03167">
    <property type="entry name" value="UDG"/>
    <property type="match status" value="1"/>
</dbReference>
<keyword evidence="3" id="KW-0378">Hydrolase</keyword>
<dbReference type="PANTHER" id="PTHR11264:SF0">
    <property type="entry name" value="URACIL-DNA GLYCOSYLASE"/>
    <property type="match status" value="1"/>
</dbReference>
<dbReference type="Proteomes" id="UP000286134">
    <property type="component" value="Unassembled WGS sequence"/>
</dbReference>
<dbReference type="GO" id="GO:0005739">
    <property type="term" value="C:mitochondrion"/>
    <property type="evidence" value="ECO:0007669"/>
    <property type="project" value="TreeGrafter"/>
</dbReference>
<dbReference type="GO" id="GO:0097510">
    <property type="term" value="P:base-excision repair, AP site formation via deaminated base removal"/>
    <property type="evidence" value="ECO:0007669"/>
    <property type="project" value="TreeGrafter"/>
</dbReference>
<organism evidence="7 8">
    <name type="scientific">Erysiphe neolycopersici</name>
    <dbReference type="NCBI Taxonomy" id="212602"/>
    <lineage>
        <taxon>Eukaryota</taxon>
        <taxon>Fungi</taxon>
        <taxon>Dikarya</taxon>
        <taxon>Ascomycota</taxon>
        <taxon>Pezizomycotina</taxon>
        <taxon>Leotiomycetes</taxon>
        <taxon>Erysiphales</taxon>
        <taxon>Erysiphaceae</taxon>
        <taxon>Erysiphe</taxon>
    </lineage>
</organism>